<reference evidence="2 3" key="1">
    <citation type="submission" date="2018-06" db="EMBL/GenBank/DDBJ databases">
        <title>Genomic Encyclopedia of Archaeal and Bacterial Type Strains, Phase II (KMG-II): from individual species to whole genera.</title>
        <authorList>
            <person name="Goeker M."/>
        </authorList>
    </citation>
    <scope>NUCLEOTIDE SEQUENCE [LARGE SCALE GENOMIC DNA]</scope>
    <source>
        <strain evidence="2 3">DSM 27372</strain>
    </source>
</reference>
<evidence type="ECO:0000259" key="1">
    <source>
        <dbReference type="Pfam" id="PF14371"/>
    </source>
</evidence>
<dbReference type="Pfam" id="PF14371">
    <property type="entry name" value="DUF4412"/>
    <property type="match status" value="1"/>
</dbReference>
<dbReference type="RefSeq" id="WP_170123305.1">
    <property type="nucleotide sequence ID" value="NZ_QKLU01000003.1"/>
</dbReference>
<gene>
    <name evidence="2" type="ORF">B0O44_103380</name>
</gene>
<accession>A0A318UET5</accession>
<protein>
    <submittedName>
        <fullName evidence="2">GLPGLI family protein</fullName>
    </submittedName>
</protein>
<evidence type="ECO:0000313" key="3">
    <source>
        <dbReference type="Proteomes" id="UP000248198"/>
    </source>
</evidence>
<feature type="domain" description="DUF4412" evidence="1">
    <location>
        <begin position="49"/>
        <end position="165"/>
    </location>
</feature>
<evidence type="ECO:0000313" key="2">
    <source>
        <dbReference type="EMBL" id="PYF74934.1"/>
    </source>
</evidence>
<dbReference type="InterPro" id="IPR025524">
    <property type="entry name" value="DUF4412"/>
</dbReference>
<dbReference type="EMBL" id="QKLU01000003">
    <property type="protein sequence ID" value="PYF74934.1"/>
    <property type="molecule type" value="Genomic_DNA"/>
</dbReference>
<sequence>MTRTMLLLVLISSSVTYGKAQDKNQGKIEYEVIQNLHAALKPDQQQFKEMIPETVTDNAEIYFNGTKAKLVAKKKDHSSEEDGVKLKVQSDQDNVLATYMDVNKTYKLTDLGGGKKELQLQTHDFKGKGLGKAGSRTRNILGLTCREVIMDGPGSKMVLWIADDLPFTGGPMGIPSDKGAILGIESKVLKITATAINYVPVPVAEVSIPAGVEVKEKKDK</sequence>
<proteinExistence type="predicted"/>
<name>A0A318UET5_9SPHI</name>
<keyword evidence="3" id="KW-1185">Reference proteome</keyword>
<organism evidence="2 3">
    <name type="scientific">Pedobacter nutrimenti</name>
    <dbReference type="NCBI Taxonomy" id="1241337"/>
    <lineage>
        <taxon>Bacteria</taxon>
        <taxon>Pseudomonadati</taxon>
        <taxon>Bacteroidota</taxon>
        <taxon>Sphingobacteriia</taxon>
        <taxon>Sphingobacteriales</taxon>
        <taxon>Sphingobacteriaceae</taxon>
        <taxon>Pedobacter</taxon>
    </lineage>
</organism>
<dbReference type="Proteomes" id="UP000248198">
    <property type="component" value="Unassembled WGS sequence"/>
</dbReference>
<comment type="caution">
    <text evidence="2">The sequence shown here is derived from an EMBL/GenBank/DDBJ whole genome shotgun (WGS) entry which is preliminary data.</text>
</comment>
<dbReference type="AlphaFoldDB" id="A0A318UET5"/>